<dbReference type="RefSeq" id="XP_044542991.1">
    <property type="nucleotide sequence ID" value="XM_044687387.1"/>
</dbReference>
<evidence type="ECO:0000313" key="4">
    <source>
        <dbReference type="Proteomes" id="UP000816034"/>
    </source>
</evidence>
<gene>
    <name evidence="3" type="ORF">C9374_011702</name>
</gene>
<organism evidence="3 4">
    <name type="scientific">Naegleria lovaniensis</name>
    <name type="common">Amoeba</name>
    <dbReference type="NCBI Taxonomy" id="51637"/>
    <lineage>
        <taxon>Eukaryota</taxon>
        <taxon>Discoba</taxon>
        <taxon>Heterolobosea</taxon>
        <taxon>Tetramitia</taxon>
        <taxon>Eutetramitia</taxon>
        <taxon>Vahlkampfiidae</taxon>
        <taxon>Naegleria</taxon>
    </lineage>
</organism>
<dbReference type="GO" id="GO:0005096">
    <property type="term" value="F:GTPase activator activity"/>
    <property type="evidence" value="ECO:0007669"/>
    <property type="project" value="TreeGrafter"/>
</dbReference>
<dbReference type="SUPFAM" id="SSF47923">
    <property type="entry name" value="Ypt/Rab-GAP domain of gyp1p"/>
    <property type="match status" value="2"/>
</dbReference>
<feature type="transmembrane region" description="Helical" evidence="1">
    <location>
        <begin position="387"/>
        <end position="404"/>
    </location>
</feature>
<dbReference type="PANTHER" id="PTHR22957">
    <property type="entry name" value="TBC1 DOMAIN FAMILY MEMBER GTPASE-ACTIVATING PROTEIN"/>
    <property type="match status" value="1"/>
</dbReference>
<dbReference type="GeneID" id="68104156"/>
<dbReference type="Proteomes" id="UP000816034">
    <property type="component" value="Unassembled WGS sequence"/>
</dbReference>
<keyword evidence="1" id="KW-0472">Membrane</keyword>
<evidence type="ECO:0000313" key="3">
    <source>
        <dbReference type="EMBL" id="KAG2373817.1"/>
    </source>
</evidence>
<dbReference type="Gene3D" id="1.10.8.270">
    <property type="entry name" value="putative rabgap domain of human tbc1 domain family member 14 like domains"/>
    <property type="match status" value="1"/>
</dbReference>
<keyword evidence="1" id="KW-1133">Transmembrane helix</keyword>
<name>A0AA88G9K4_NAELO</name>
<keyword evidence="1" id="KW-0812">Transmembrane</keyword>
<dbReference type="PROSITE" id="PS50086">
    <property type="entry name" value="TBC_RABGAP"/>
    <property type="match status" value="1"/>
</dbReference>
<dbReference type="PANTHER" id="PTHR22957:SF263">
    <property type="entry name" value="MITOTIC CHECK POINT PROTEIN BUB2"/>
    <property type="match status" value="1"/>
</dbReference>
<accession>A0AA88G9K4</accession>
<comment type="caution">
    <text evidence="3">The sequence shown here is derived from an EMBL/GenBank/DDBJ whole genome shotgun (WGS) entry which is preliminary data.</text>
</comment>
<dbReference type="Gene3D" id="1.10.472.80">
    <property type="entry name" value="Ypt/Rab-GAP domain of gyp1p, domain 3"/>
    <property type="match status" value="1"/>
</dbReference>
<protein>
    <recommendedName>
        <fullName evidence="2">Rab-GAP TBC domain-containing protein</fullName>
    </recommendedName>
</protein>
<evidence type="ECO:0000259" key="2">
    <source>
        <dbReference type="PROSITE" id="PS50086"/>
    </source>
</evidence>
<reference evidence="3 4" key="1">
    <citation type="journal article" date="2018" name="BMC Genomics">
        <title>The genome of Naegleria lovaniensis, the basis for a comparative approach to unravel pathogenicity factors of the human pathogenic amoeba N. fowleri.</title>
        <authorList>
            <person name="Liechti N."/>
            <person name="Schurch N."/>
            <person name="Bruggmann R."/>
            <person name="Wittwer M."/>
        </authorList>
    </citation>
    <scope>NUCLEOTIDE SEQUENCE [LARGE SCALE GENOMIC DNA]</scope>
    <source>
        <strain evidence="3 4">ATCC 30569</strain>
    </source>
</reference>
<feature type="domain" description="Rab-GAP TBC" evidence="2">
    <location>
        <begin position="185"/>
        <end position="392"/>
    </location>
</feature>
<dbReference type="AlphaFoldDB" id="A0AA88G9K4"/>
<dbReference type="SMART" id="SM00164">
    <property type="entry name" value="TBC"/>
    <property type="match status" value="1"/>
</dbReference>
<dbReference type="EMBL" id="PYSW02000050">
    <property type="protein sequence ID" value="KAG2373817.1"/>
    <property type="molecule type" value="Genomic_DNA"/>
</dbReference>
<sequence>MEARILRRTLTDEFKRFWDEDKLMRSEATPSLLLNDSYEGREELPLSSADVSYQQILQMANVNEPNVELCLDLLREKIVLEGLPKETLKHKNSLLLGKYKEKCEACTLTFMTEKCDYEKVQECEEQLRKAYSSEKEVSKEILPRLENDLLNAIKNFETKRFMYEDEWDEESEEKYSECIECKKTFRENSIRRKVWLALLRIKQVDLDHYIQLVAKGSQAEDYGSFLKDIDRTIGYFPHLVSGKITKNRQKLLKDELFKKMKRIINCFLLTHGDRYSFIQGMTVFCSLLILHMSEIEAYYCFDRLCTKVFPTYINPKNYSLQDSSVNGMEGVYAACNLVDTFIQIDDPDLFKVFNKNKVTARFWAFKYISVFMCSVMDIQIATVYWDFFLSTGFHMVVLCVYAAVKLRRDELLRMNGKQENYIQNEVIPNANPHEVVSEVCKLMERVPKRFYNDLVNHLHDLDLCVQICSTPVIDSKK</sequence>
<dbReference type="InterPro" id="IPR000195">
    <property type="entry name" value="Rab-GAP-TBC_dom"/>
</dbReference>
<keyword evidence="4" id="KW-1185">Reference proteome</keyword>
<dbReference type="InterPro" id="IPR035969">
    <property type="entry name" value="Rab-GAP_TBC_sf"/>
</dbReference>
<dbReference type="Pfam" id="PF00566">
    <property type="entry name" value="RabGAP-TBC"/>
    <property type="match status" value="1"/>
</dbReference>
<proteinExistence type="predicted"/>
<evidence type="ECO:0000256" key="1">
    <source>
        <dbReference type="SAM" id="Phobius"/>
    </source>
</evidence>